<feature type="region of interest" description="Disordered" evidence="1">
    <location>
        <begin position="1"/>
        <end position="43"/>
    </location>
</feature>
<proteinExistence type="predicted"/>
<dbReference type="PaxDb" id="5507-FOXG_04288P0"/>
<accession>F9FYA0</accession>
<protein>
    <submittedName>
        <fullName evidence="2">Uncharacterized protein</fullName>
    </submittedName>
</protein>
<feature type="compositionally biased region" description="Acidic residues" evidence="1">
    <location>
        <begin position="110"/>
        <end position="122"/>
    </location>
</feature>
<feature type="compositionally biased region" description="Basic and acidic residues" evidence="1">
    <location>
        <begin position="1"/>
        <end position="13"/>
    </location>
</feature>
<feature type="compositionally biased region" description="Basic residues" evidence="1">
    <location>
        <begin position="174"/>
        <end position="186"/>
    </location>
</feature>
<comment type="caution">
    <text evidence="2">The sequence shown here is derived from an EMBL/GenBank/DDBJ whole genome shotgun (WGS) entry which is preliminary data.</text>
</comment>
<feature type="compositionally biased region" description="Acidic residues" evidence="1">
    <location>
        <begin position="210"/>
        <end position="220"/>
    </location>
</feature>
<evidence type="ECO:0000313" key="2">
    <source>
        <dbReference type="EMBL" id="EGU78111.1"/>
    </source>
</evidence>
<feature type="region of interest" description="Disordered" evidence="1">
    <location>
        <begin position="69"/>
        <end position="265"/>
    </location>
</feature>
<feature type="compositionally biased region" description="Low complexity" evidence="1">
    <location>
        <begin position="74"/>
        <end position="85"/>
    </location>
</feature>
<name>F9FYA0_FUSOF</name>
<evidence type="ECO:0000256" key="1">
    <source>
        <dbReference type="SAM" id="MobiDB-lite"/>
    </source>
</evidence>
<gene>
    <name evidence="2" type="ORF">FOXB_11382</name>
</gene>
<dbReference type="OrthoDB" id="3439027at2759"/>
<sequence length="290" mass="32118">MPTESEMRSRRDSWPPTQMRLKPTISTKNRPLPSLDDIDDDPLTYFLTPAPLLDDDDMDDVLLDFDAGIEDASSPRPFVRSVSPSTLDGLRKPGLRPMSPDTSSEISESNNEDDYDDDDEDYVSFSPSKHGGLLSLRDLFANSRPAVRPKSPAFNQSTNNSLLSPTALSSSPKLRGRSRGRGRHGASSRGHSATRRPGQLWREPSPDVWSIEEETEEEMMSEVGSSVGAHSDTSDDEAESERRKGKKAKSNKKSVRSFETETGDQQYLSHAGLVTLLLIALPWKTKDIAL</sequence>
<dbReference type="STRING" id="660025.F9FYA0"/>
<organism evidence="2">
    <name type="scientific">Fusarium oxysporum (strain Fo5176)</name>
    <name type="common">Fusarium vascular wilt</name>
    <dbReference type="NCBI Taxonomy" id="660025"/>
    <lineage>
        <taxon>Eukaryota</taxon>
        <taxon>Fungi</taxon>
        <taxon>Dikarya</taxon>
        <taxon>Ascomycota</taxon>
        <taxon>Pezizomycotina</taxon>
        <taxon>Sordariomycetes</taxon>
        <taxon>Hypocreomycetidae</taxon>
        <taxon>Hypocreales</taxon>
        <taxon>Nectriaceae</taxon>
        <taxon>Fusarium</taxon>
        <taxon>Fusarium oxysporum species complex</taxon>
    </lineage>
</organism>
<feature type="compositionally biased region" description="Low complexity" evidence="1">
    <location>
        <begin position="157"/>
        <end position="172"/>
    </location>
</feature>
<reference evidence="2" key="1">
    <citation type="journal article" date="2012" name="Mol. Plant Microbe Interact.">
        <title>A highly conserved effector in Fusarium oxysporum is required for full virulence on Arabidopsis.</title>
        <authorList>
            <person name="Thatcher L.F."/>
            <person name="Gardiner D.M."/>
            <person name="Kazan K."/>
            <person name="Manners J."/>
        </authorList>
    </citation>
    <scope>NUCLEOTIDE SEQUENCE [LARGE SCALE GENOMIC DNA]</scope>
    <source>
        <strain evidence="2">Fo5176</strain>
    </source>
</reference>
<dbReference type="AlphaFoldDB" id="F9FYA0"/>
<feature type="compositionally biased region" description="Basic residues" evidence="1">
    <location>
        <begin position="243"/>
        <end position="255"/>
    </location>
</feature>
<dbReference type="EMBL" id="AFQF01002876">
    <property type="protein sequence ID" value="EGU78111.1"/>
    <property type="molecule type" value="Genomic_DNA"/>
</dbReference>